<accession>A0AAD5QTI7</accession>
<sequence>MNLTSSSTARDWSRTANEIGFMISISGNPGADSENKTWTKNVYISGRIGIERVQKELEELGIFIDGREK</sequence>
<keyword evidence="2" id="KW-1185">Reference proteome</keyword>
<dbReference type="EMBL" id="JAHQIW010004110">
    <property type="protein sequence ID" value="KAJ1361074.1"/>
    <property type="molecule type" value="Genomic_DNA"/>
</dbReference>
<gene>
    <name evidence="1" type="ORF">KIN20_020251</name>
</gene>
<reference evidence="1" key="1">
    <citation type="submission" date="2021-06" db="EMBL/GenBank/DDBJ databases">
        <title>Parelaphostrongylus tenuis whole genome reference sequence.</title>
        <authorList>
            <person name="Garwood T.J."/>
            <person name="Larsen P.A."/>
            <person name="Fountain-Jones N.M."/>
            <person name="Garbe J.R."/>
            <person name="Macchietto M.G."/>
            <person name="Kania S.A."/>
            <person name="Gerhold R.W."/>
            <person name="Richards J.E."/>
            <person name="Wolf T.M."/>
        </authorList>
    </citation>
    <scope>NUCLEOTIDE SEQUENCE</scope>
    <source>
        <strain evidence="1">MNPRO001-30</strain>
        <tissue evidence="1">Meninges</tissue>
    </source>
</reference>
<protein>
    <submittedName>
        <fullName evidence="1">Uncharacterized protein</fullName>
    </submittedName>
</protein>
<dbReference type="Proteomes" id="UP001196413">
    <property type="component" value="Unassembled WGS sequence"/>
</dbReference>
<organism evidence="1 2">
    <name type="scientific">Parelaphostrongylus tenuis</name>
    <name type="common">Meningeal worm</name>
    <dbReference type="NCBI Taxonomy" id="148309"/>
    <lineage>
        <taxon>Eukaryota</taxon>
        <taxon>Metazoa</taxon>
        <taxon>Ecdysozoa</taxon>
        <taxon>Nematoda</taxon>
        <taxon>Chromadorea</taxon>
        <taxon>Rhabditida</taxon>
        <taxon>Rhabditina</taxon>
        <taxon>Rhabditomorpha</taxon>
        <taxon>Strongyloidea</taxon>
        <taxon>Metastrongylidae</taxon>
        <taxon>Parelaphostrongylus</taxon>
    </lineage>
</organism>
<dbReference type="AlphaFoldDB" id="A0AAD5QTI7"/>
<evidence type="ECO:0000313" key="2">
    <source>
        <dbReference type="Proteomes" id="UP001196413"/>
    </source>
</evidence>
<name>A0AAD5QTI7_PARTN</name>
<proteinExistence type="predicted"/>
<evidence type="ECO:0000313" key="1">
    <source>
        <dbReference type="EMBL" id="KAJ1361074.1"/>
    </source>
</evidence>
<comment type="caution">
    <text evidence="1">The sequence shown here is derived from an EMBL/GenBank/DDBJ whole genome shotgun (WGS) entry which is preliminary data.</text>
</comment>